<sequence>MQRLHIDMVDHVRRPIIAFGRDYPADHIIEPHKHRRGQLISGASGVVVLTTPEGTWVMPPQRGMWIPPATIHNVRTVGAVSMQSLYVEPGAVPGMPEHCEVVVISPFMRSLMTEALGLPVEYDIHGRGGALMELMQHEMQRLPVLPLSLQYPANGPLAEQCRRYVQQPDVHETIDDWASTLGMSRRAFTRFFRRETGQSFVEWRQQALLISALPRLAAGESVTGVAMDLGYENPAAFSIMFKRAFGSSPLSYLGLRTSHDA</sequence>
<keyword evidence="3" id="KW-0804">Transcription</keyword>
<organism evidence="5 6">
    <name type="scientific">Afipia felis</name>
    <name type="common">Cat scratch disease bacillus</name>
    <dbReference type="NCBI Taxonomy" id="1035"/>
    <lineage>
        <taxon>Bacteria</taxon>
        <taxon>Pseudomonadati</taxon>
        <taxon>Pseudomonadota</taxon>
        <taxon>Alphaproteobacteria</taxon>
        <taxon>Hyphomicrobiales</taxon>
        <taxon>Nitrobacteraceae</taxon>
        <taxon>Afipia</taxon>
    </lineage>
</organism>
<dbReference type="GO" id="GO:0003700">
    <property type="term" value="F:DNA-binding transcription factor activity"/>
    <property type="evidence" value="ECO:0007669"/>
    <property type="project" value="InterPro"/>
</dbReference>
<proteinExistence type="predicted"/>
<reference evidence="5 6" key="1">
    <citation type="submission" date="2018-06" db="EMBL/GenBank/DDBJ databases">
        <authorList>
            <consortium name="Pathogen Informatics"/>
            <person name="Doyle S."/>
        </authorList>
    </citation>
    <scope>NUCLEOTIDE SEQUENCE [LARGE SCALE GENOMIC DNA]</scope>
    <source>
        <strain evidence="5 6">NCTC12722</strain>
    </source>
</reference>
<evidence type="ECO:0000256" key="2">
    <source>
        <dbReference type="ARBA" id="ARBA00023125"/>
    </source>
</evidence>
<dbReference type="Gene3D" id="1.10.10.60">
    <property type="entry name" value="Homeodomain-like"/>
    <property type="match status" value="2"/>
</dbReference>
<dbReference type="InterPro" id="IPR009057">
    <property type="entry name" value="Homeodomain-like_sf"/>
</dbReference>
<evidence type="ECO:0000259" key="4">
    <source>
        <dbReference type="PROSITE" id="PS01124"/>
    </source>
</evidence>
<dbReference type="SMART" id="SM00342">
    <property type="entry name" value="HTH_ARAC"/>
    <property type="match status" value="1"/>
</dbReference>
<dbReference type="CDD" id="cd06124">
    <property type="entry name" value="cupin_NimR-like_N"/>
    <property type="match status" value="1"/>
</dbReference>
<dbReference type="GO" id="GO:0043565">
    <property type="term" value="F:sequence-specific DNA binding"/>
    <property type="evidence" value="ECO:0007669"/>
    <property type="project" value="InterPro"/>
</dbReference>
<evidence type="ECO:0000256" key="3">
    <source>
        <dbReference type="ARBA" id="ARBA00023163"/>
    </source>
</evidence>
<dbReference type="PROSITE" id="PS01124">
    <property type="entry name" value="HTH_ARAC_FAMILY_2"/>
    <property type="match status" value="1"/>
</dbReference>
<dbReference type="SUPFAM" id="SSF51182">
    <property type="entry name" value="RmlC-like cupins"/>
    <property type="match status" value="1"/>
</dbReference>
<dbReference type="InterPro" id="IPR011051">
    <property type="entry name" value="RmlC_Cupin_sf"/>
</dbReference>
<evidence type="ECO:0000313" key="5">
    <source>
        <dbReference type="EMBL" id="SUU86423.1"/>
    </source>
</evidence>
<dbReference type="SUPFAM" id="SSF46689">
    <property type="entry name" value="Homeodomain-like"/>
    <property type="match status" value="2"/>
</dbReference>
<dbReference type="OrthoDB" id="9804543at2"/>
<dbReference type="Pfam" id="PF12833">
    <property type="entry name" value="HTH_18"/>
    <property type="match status" value="1"/>
</dbReference>
<dbReference type="PANTHER" id="PTHR11019:SF159">
    <property type="entry name" value="TRANSCRIPTIONAL REGULATOR-RELATED"/>
    <property type="match status" value="1"/>
</dbReference>
<dbReference type="Proteomes" id="UP000254343">
    <property type="component" value="Unassembled WGS sequence"/>
</dbReference>
<dbReference type="PANTHER" id="PTHR11019">
    <property type="entry name" value="HTH-TYPE TRANSCRIPTIONAL REGULATOR NIMR"/>
    <property type="match status" value="1"/>
</dbReference>
<feature type="domain" description="HTH araC/xylS-type" evidence="4">
    <location>
        <begin position="173"/>
        <end position="255"/>
    </location>
</feature>
<keyword evidence="2" id="KW-0238">DNA-binding</keyword>
<dbReference type="EMBL" id="UIGB01000001">
    <property type="protein sequence ID" value="SUU86423.1"/>
    <property type="molecule type" value="Genomic_DNA"/>
</dbReference>
<dbReference type="InterPro" id="IPR018060">
    <property type="entry name" value="HTH_AraC"/>
</dbReference>
<evidence type="ECO:0000256" key="1">
    <source>
        <dbReference type="ARBA" id="ARBA00023015"/>
    </source>
</evidence>
<protein>
    <submittedName>
        <fullName evidence="5">Regulatory protein soxS</fullName>
    </submittedName>
</protein>
<dbReference type="RefSeq" id="WP_002717246.1">
    <property type="nucleotide sequence ID" value="NZ_UFSI01000001.1"/>
</dbReference>
<accession>A0A380WDG6</accession>
<dbReference type="AlphaFoldDB" id="A0A380WDG6"/>
<dbReference type="InterPro" id="IPR003313">
    <property type="entry name" value="AraC-bd"/>
</dbReference>
<dbReference type="Pfam" id="PF02311">
    <property type="entry name" value="AraC_binding"/>
    <property type="match status" value="1"/>
</dbReference>
<keyword evidence="1" id="KW-0805">Transcription regulation</keyword>
<evidence type="ECO:0000313" key="6">
    <source>
        <dbReference type="Proteomes" id="UP000254343"/>
    </source>
</evidence>
<name>A0A380WDG6_AFIFE</name>
<gene>
    <name evidence="5" type="primary">soxS</name>
    <name evidence="5" type="ORF">NCTC12722_03648</name>
</gene>